<feature type="compositionally biased region" description="Polar residues" evidence="10">
    <location>
        <begin position="48"/>
        <end position="59"/>
    </location>
</feature>
<evidence type="ECO:0000313" key="12">
    <source>
        <dbReference type="EMBL" id="CAK0781432.1"/>
    </source>
</evidence>
<keyword evidence="6 9" id="KW-0863">Zinc-finger</keyword>
<dbReference type="GO" id="GO:0061630">
    <property type="term" value="F:ubiquitin protein ligase activity"/>
    <property type="evidence" value="ECO:0007669"/>
    <property type="project" value="UniProtKB-EC"/>
</dbReference>
<feature type="region of interest" description="Disordered" evidence="10">
    <location>
        <begin position="35"/>
        <end position="136"/>
    </location>
</feature>
<evidence type="ECO:0000256" key="6">
    <source>
        <dbReference type="ARBA" id="ARBA00022771"/>
    </source>
</evidence>
<name>A0AAV1I8B6_9CHLO</name>
<sequence length="195" mass="21522">MARWRGEPGEAAGRRPEGCFSLIIQLLQLCGLCKSRRHPGPFSGEGDSPTTENPPQTQLLAGRSPERRTPEGYALLPKGQSSRGENQDANDRLRGAEEVQQEESSKSGRTSPAPPYLKTSRRSGKLGPSRNPSAASLVSENEDFCSTCLEGYNTENPKIWTACGHHFHLACIYEWLERKQTCPLCDTPMGFEEIC</sequence>
<dbReference type="EC" id="2.3.2.27" evidence="3"/>
<feature type="domain" description="RING-type" evidence="11">
    <location>
        <begin position="145"/>
        <end position="186"/>
    </location>
</feature>
<keyword evidence="8" id="KW-0862">Zinc</keyword>
<dbReference type="InterPro" id="IPR013083">
    <property type="entry name" value="Znf_RING/FYVE/PHD"/>
</dbReference>
<evidence type="ECO:0000256" key="3">
    <source>
        <dbReference type="ARBA" id="ARBA00012483"/>
    </source>
</evidence>
<comment type="pathway">
    <text evidence="2">Protein modification; protein ubiquitination.</text>
</comment>
<keyword evidence="4" id="KW-0808">Transferase</keyword>
<dbReference type="GO" id="GO:0008270">
    <property type="term" value="F:zinc ion binding"/>
    <property type="evidence" value="ECO:0007669"/>
    <property type="project" value="UniProtKB-KW"/>
</dbReference>
<dbReference type="InterPro" id="IPR024766">
    <property type="entry name" value="Znf_RING_H2"/>
</dbReference>
<dbReference type="PROSITE" id="PS50089">
    <property type="entry name" value="ZF_RING_2"/>
    <property type="match status" value="1"/>
</dbReference>
<feature type="compositionally biased region" description="Basic and acidic residues" evidence="10">
    <location>
        <begin position="85"/>
        <end position="97"/>
    </location>
</feature>
<gene>
    <name evidence="12" type="ORF">CVIRNUC_005372</name>
</gene>
<comment type="catalytic activity">
    <reaction evidence="1">
        <text>S-ubiquitinyl-[E2 ubiquitin-conjugating enzyme]-L-cysteine + [acceptor protein]-L-lysine = [E2 ubiquitin-conjugating enzyme]-L-cysteine + N(6)-ubiquitinyl-[acceptor protein]-L-lysine.</text>
        <dbReference type="EC" id="2.3.2.27"/>
    </reaction>
</comment>
<dbReference type="PANTHER" id="PTHR46463">
    <property type="entry name" value="ZINC FINGER, RING/FYVE/PHD-TYPE"/>
    <property type="match status" value="1"/>
</dbReference>
<dbReference type="Pfam" id="PF12678">
    <property type="entry name" value="zf-rbx1"/>
    <property type="match status" value="1"/>
</dbReference>
<evidence type="ECO:0000256" key="10">
    <source>
        <dbReference type="SAM" id="MobiDB-lite"/>
    </source>
</evidence>
<evidence type="ECO:0000256" key="4">
    <source>
        <dbReference type="ARBA" id="ARBA00022679"/>
    </source>
</evidence>
<evidence type="ECO:0000259" key="11">
    <source>
        <dbReference type="PROSITE" id="PS50089"/>
    </source>
</evidence>
<accession>A0AAV1I8B6</accession>
<evidence type="ECO:0000256" key="8">
    <source>
        <dbReference type="ARBA" id="ARBA00022833"/>
    </source>
</evidence>
<evidence type="ECO:0000256" key="7">
    <source>
        <dbReference type="ARBA" id="ARBA00022786"/>
    </source>
</evidence>
<evidence type="ECO:0000256" key="1">
    <source>
        <dbReference type="ARBA" id="ARBA00000900"/>
    </source>
</evidence>
<protein>
    <recommendedName>
        <fullName evidence="3">RING-type E3 ubiquitin transferase</fullName>
        <ecNumber evidence="3">2.3.2.27</ecNumber>
    </recommendedName>
</protein>
<evidence type="ECO:0000256" key="5">
    <source>
        <dbReference type="ARBA" id="ARBA00022723"/>
    </source>
</evidence>
<proteinExistence type="predicted"/>
<reference evidence="12 13" key="1">
    <citation type="submission" date="2023-10" db="EMBL/GenBank/DDBJ databases">
        <authorList>
            <person name="Maclean D."/>
            <person name="Macfadyen A."/>
        </authorList>
    </citation>
    <scope>NUCLEOTIDE SEQUENCE [LARGE SCALE GENOMIC DNA]</scope>
</reference>
<dbReference type="PANTHER" id="PTHR46463:SF10">
    <property type="entry name" value="OS01G0926200 PROTEIN"/>
    <property type="match status" value="1"/>
</dbReference>
<evidence type="ECO:0000256" key="2">
    <source>
        <dbReference type="ARBA" id="ARBA00004906"/>
    </source>
</evidence>
<evidence type="ECO:0000256" key="9">
    <source>
        <dbReference type="PROSITE-ProRule" id="PRU00175"/>
    </source>
</evidence>
<dbReference type="Proteomes" id="UP001314263">
    <property type="component" value="Unassembled WGS sequence"/>
</dbReference>
<dbReference type="InterPro" id="IPR001841">
    <property type="entry name" value="Znf_RING"/>
</dbReference>
<dbReference type="EMBL" id="CAUYUE010000006">
    <property type="protein sequence ID" value="CAK0781432.1"/>
    <property type="molecule type" value="Genomic_DNA"/>
</dbReference>
<keyword evidence="5" id="KW-0479">Metal-binding</keyword>
<evidence type="ECO:0000313" key="13">
    <source>
        <dbReference type="Proteomes" id="UP001314263"/>
    </source>
</evidence>
<dbReference type="Gene3D" id="3.30.40.10">
    <property type="entry name" value="Zinc/RING finger domain, C3HC4 (zinc finger)"/>
    <property type="match status" value="1"/>
</dbReference>
<keyword evidence="13" id="KW-1185">Reference proteome</keyword>
<dbReference type="AlphaFoldDB" id="A0AAV1I8B6"/>
<dbReference type="SMART" id="SM00184">
    <property type="entry name" value="RING"/>
    <property type="match status" value="1"/>
</dbReference>
<organism evidence="12 13">
    <name type="scientific">Coccomyxa viridis</name>
    <dbReference type="NCBI Taxonomy" id="1274662"/>
    <lineage>
        <taxon>Eukaryota</taxon>
        <taxon>Viridiplantae</taxon>
        <taxon>Chlorophyta</taxon>
        <taxon>core chlorophytes</taxon>
        <taxon>Trebouxiophyceae</taxon>
        <taxon>Trebouxiophyceae incertae sedis</taxon>
        <taxon>Coccomyxaceae</taxon>
        <taxon>Coccomyxa</taxon>
    </lineage>
</organism>
<keyword evidence="7" id="KW-0833">Ubl conjugation pathway</keyword>
<comment type="caution">
    <text evidence="12">The sequence shown here is derived from an EMBL/GenBank/DDBJ whole genome shotgun (WGS) entry which is preliminary data.</text>
</comment>
<dbReference type="SUPFAM" id="SSF57850">
    <property type="entry name" value="RING/U-box"/>
    <property type="match status" value="1"/>
</dbReference>